<dbReference type="Pfam" id="PF00126">
    <property type="entry name" value="HTH_1"/>
    <property type="match status" value="1"/>
</dbReference>
<keyword evidence="7" id="KW-1185">Reference proteome</keyword>
<dbReference type="Proteomes" id="UP000633219">
    <property type="component" value="Unassembled WGS sequence"/>
</dbReference>
<evidence type="ECO:0000313" key="7">
    <source>
        <dbReference type="Proteomes" id="UP000633219"/>
    </source>
</evidence>
<feature type="domain" description="HTH lysR-type" evidence="5">
    <location>
        <begin position="1"/>
        <end position="58"/>
    </location>
</feature>
<dbReference type="PRINTS" id="PR00039">
    <property type="entry name" value="HTHLYSR"/>
</dbReference>
<evidence type="ECO:0000256" key="3">
    <source>
        <dbReference type="ARBA" id="ARBA00023125"/>
    </source>
</evidence>
<dbReference type="AlphaFoldDB" id="A0A936YV42"/>
<accession>A0A936YV42</accession>
<dbReference type="GO" id="GO:0003700">
    <property type="term" value="F:DNA-binding transcription factor activity"/>
    <property type="evidence" value="ECO:0007669"/>
    <property type="project" value="InterPro"/>
</dbReference>
<evidence type="ECO:0000256" key="1">
    <source>
        <dbReference type="ARBA" id="ARBA00009437"/>
    </source>
</evidence>
<dbReference type="InterPro" id="IPR036388">
    <property type="entry name" value="WH-like_DNA-bd_sf"/>
</dbReference>
<gene>
    <name evidence="6" type="ORF">JJB09_14955</name>
</gene>
<dbReference type="PANTHER" id="PTHR30126">
    <property type="entry name" value="HTH-TYPE TRANSCRIPTIONAL REGULATOR"/>
    <property type="match status" value="1"/>
</dbReference>
<reference evidence="6" key="1">
    <citation type="submission" date="2021-01" db="EMBL/GenBank/DDBJ databases">
        <title>Rhizobium sp. strain KVB221 16S ribosomal RNA gene Genome sequencing and assembly.</title>
        <authorList>
            <person name="Kang M."/>
        </authorList>
    </citation>
    <scope>NUCLEOTIDE SEQUENCE</scope>
    <source>
        <strain evidence="6">KVB221</strain>
    </source>
</reference>
<evidence type="ECO:0000256" key="4">
    <source>
        <dbReference type="ARBA" id="ARBA00023163"/>
    </source>
</evidence>
<dbReference type="Gene3D" id="1.10.10.10">
    <property type="entry name" value="Winged helix-like DNA-binding domain superfamily/Winged helix DNA-binding domain"/>
    <property type="match status" value="1"/>
</dbReference>
<dbReference type="SUPFAM" id="SSF53850">
    <property type="entry name" value="Periplasmic binding protein-like II"/>
    <property type="match status" value="1"/>
</dbReference>
<comment type="similarity">
    <text evidence="1">Belongs to the LysR transcriptional regulatory family.</text>
</comment>
<keyword evidence="4" id="KW-0804">Transcription</keyword>
<organism evidence="6 7">
    <name type="scientific">Rhizobium setariae</name>
    <dbReference type="NCBI Taxonomy" id="2801340"/>
    <lineage>
        <taxon>Bacteria</taxon>
        <taxon>Pseudomonadati</taxon>
        <taxon>Pseudomonadota</taxon>
        <taxon>Alphaproteobacteria</taxon>
        <taxon>Hyphomicrobiales</taxon>
        <taxon>Rhizobiaceae</taxon>
        <taxon>Rhizobium/Agrobacterium group</taxon>
        <taxon>Rhizobium</taxon>
    </lineage>
</organism>
<protein>
    <submittedName>
        <fullName evidence="6">LysR family transcriptional regulator</fullName>
    </submittedName>
</protein>
<dbReference type="PROSITE" id="PS50931">
    <property type="entry name" value="HTH_LYSR"/>
    <property type="match status" value="1"/>
</dbReference>
<dbReference type="GO" id="GO:0000976">
    <property type="term" value="F:transcription cis-regulatory region binding"/>
    <property type="evidence" value="ECO:0007669"/>
    <property type="project" value="TreeGrafter"/>
</dbReference>
<dbReference type="InterPro" id="IPR036390">
    <property type="entry name" value="WH_DNA-bd_sf"/>
</dbReference>
<keyword evidence="3" id="KW-0238">DNA-binding</keyword>
<evidence type="ECO:0000256" key="2">
    <source>
        <dbReference type="ARBA" id="ARBA00023015"/>
    </source>
</evidence>
<keyword evidence="2" id="KW-0805">Transcription regulation</keyword>
<dbReference type="SUPFAM" id="SSF46785">
    <property type="entry name" value="Winged helix' DNA-binding domain"/>
    <property type="match status" value="1"/>
</dbReference>
<dbReference type="EMBL" id="JAEQNC010000007">
    <property type="protein sequence ID" value="MBL0373335.1"/>
    <property type="molecule type" value="Genomic_DNA"/>
</dbReference>
<name>A0A936YV42_9HYPH</name>
<proteinExistence type="inferred from homology"/>
<comment type="caution">
    <text evidence="6">The sequence shown here is derived from an EMBL/GenBank/DDBJ whole genome shotgun (WGS) entry which is preliminary data.</text>
</comment>
<dbReference type="PANTHER" id="PTHR30126:SF2">
    <property type="entry name" value="HTH-TYPE TRANSCRIPTIONAL REGULATOR YJIE"/>
    <property type="match status" value="1"/>
</dbReference>
<sequence length="302" mass="33821">MELKWLEDFVALASSLSFSRAAQERSITQSAFSRRIKQLENWLGVILVNRATFPAELTKEGKAFLPSAQESIRNFYSTRDSLRPKSANTDTVTFAALQTLTVTFFPEWLKNLERTVGAISSKVAADRGGIEDNVAMLVDGEVDFFLSYAHHHVPFWLDGTRFPYLVLGRETLLPVSCPEPEGPLLDRCIAVGKDVPYLSYGDFSFFGVALGKLFAAEQAFTRRVVHENTISVGLKAMTLAGWGVAWLPEKLVEQDIREGRLAPASHDAKWNIDVEIRIYRHAASSRPIVERLWRGMEKGLTA</sequence>
<dbReference type="RefSeq" id="WP_201659582.1">
    <property type="nucleotide sequence ID" value="NZ_JAEQNC010000007.1"/>
</dbReference>
<evidence type="ECO:0000259" key="5">
    <source>
        <dbReference type="PROSITE" id="PS50931"/>
    </source>
</evidence>
<dbReference type="Pfam" id="PF03466">
    <property type="entry name" value="LysR_substrate"/>
    <property type="match status" value="1"/>
</dbReference>
<dbReference type="InterPro" id="IPR005119">
    <property type="entry name" value="LysR_subst-bd"/>
</dbReference>
<dbReference type="InterPro" id="IPR000847">
    <property type="entry name" value="LysR_HTH_N"/>
</dbReference>
<evidence type="ECO:0000313" key="6">
    <source>
        <dbReference type="EMBL" id="MBL0373335.1"/>
    </source>
</evidence>